<evidence type="ECO:0000259" key="6">
    <source>
        <dbReference type="PROSITE" id="PS00631"/>
    </source>
</evidence>
<comment type="similarity">
    <text evidence="1">Belongs to the peptidase M17 family.</text>
</comment>
<feature type="domain" description="Cytosol aminopeptidase" evidence="6">
    <location>
        <begin position="292"/>
        <end position="299"/>
    </location>
</feature>
<evidence type="ECO:0000313" key="8">
    <source>
        <dbReference type="Proteomes" id="UP000018458"/>
    </source>
</evidence>
<dbReference type="InterPro" id="IPR011356">
    <property type="entry name" value="Leucine_aapep/pepB"/>
</dbReference>
<organism evidence="7 8">
    <name type="scientific">Succinatimonas hippei (strain DSM 22608 / JCM 16073 / KCTC 15190 / YIT 12066)</name>
    <dbReference type="NCBI Taxonomy" id="762983"/>
    <lineage>
        <taxon>Bacteria</taxon>
        <taxon>Pseudomonadati</taxon>
        <taxon>Pseudomonadota</taxon>
        <taxon>Gammaproteobacteria</taxon>
        <taxon>Aeromonadales</taxon>
        <taxon>Succinivibrionaceae</taxon>
        <taxon>Succinatimonas</taxon>
    </lineage>
</organism>
<dbReference type="AlphaFoldDB" id="E8LK42"/>
<keyword evidence="3" id="KW-0645">Protease</keyword>
<dbReference type="GO" id="GO:0030145">
    <property type="term" value="F:manganese ion binding"/>
    <property type="evidence" value="ECO:0007669"/>
    <property type="project" value="InterPro"/>
</dbReference>
<evidence type="ECO:0000256" key="4">
    <source>
        <dbReference type="ARBA" id="ARBA00022801"/>
    </source>
</evidence>
<sequence>MPKIKVSSVKNVNADEFIYVKLKDGDAPKPFNKKAKLIPEGKNSVSLMVNKENFRFYQEAGRSLCNLGINNALIDSGDIPLSVLDAVWMIQGMYDGKSDINIAFALLKKDCDKVAGISDLIIDFRELADSDSKTTTPESLVKEVFSKVKKAADKKGGEATLKLIKKGHKDYHECVGLQAVGRGSDNLPCLGIIDYFPDGKKDGDIDISLVGKGITFDSGGYDIKPPSYMSSMHSDKSGAVYLGGALTLAILQGLKKRVRLYLCCAENMLSGKSMLPGDIISYPNGVKVEIGNTDAEGRLVLADGLIHACKAKSKFILDAATLTGAAKIAIGRDMCAAFTPSNELPLDLQHAFKDSMEELWLLPMRPYFKRFILSKRADISNAGTGDGNPGASSAAEFLHCFVEKDIPWVHLDLACAYQKEGSAFYAPGATGATILALAQFLSGKKY</sequence>
<dbReference type="PRINTS" id="PR00481">
    <property type="entry name" value="LAMNOPPTDASE"/>
</dbReference>
<proteinExistence type="inferred from homology"/>
<dbReference type="Proteomes" id="UP000018458">
    <property type="component" value="Unassembled WGS sequence"/>
</dbReference>
<keyword evidence="2 7" id="KW-0031">Aminopeptidase</keyword>
<dbReference type="Gene3D" id="3.40.630.10">
    <property type="entry name" value="Zn peptidases"/>
    <property type="match status" value="1"/>
</dbReference>
<dbReference type="SUPFAM" id="SSF53187">
    <property type="entry name" value="Zn-dependent exopeptidases"/>
    <property type="match status" value="1"/>
</dbReference>
<protein>
    <submittedName>
        <fullName evidence="7">Cytosol aminopeptidase family, catalytic domain protein</fullName>
    </submittedName>
</protein>
<dbReference type="HOGENOM" id="CLU_013734_7_1_6"/>
<dbReference type="OrthoDB" id="9809354at2"/>
<dbReference type="PANTHER" id="PTHR11963">
    <property type="entry name" value="LEUCINE AMINOPEPTIDASE-RELATED"/>
    <property type="match status" value="1"/>
</dbReference>
<keyword evidence="8" id="KW-1185">Reference proteome</keyword>
<name>E8LK42_SUCHY</name>
<reference evidence="7 8" key="1">
    <citation type="submission" date="2011-01" db="EMBL/GenBank/DDBJ databases">
        <authorList>
            <person name="Weinstock G."/>
            <person name="Sodergren E."/>
            <person name="Clifton S."/>
            <person name="Fulton L."/>
            <person name="Fulton B."/>
            <person name="Courtney L."/>
            <person name="Fronick C."/>
            <person name="Harrison M."/>
            <person name="Strong C."/>
            <person name="Farmer C."/>
            <person name="Delahaunty K."/>
            <person name="Markovic C."/>
            <person name="Hall O."/>
            <person name="Minx P."/>
            <person name="Tomlinson C."/>
            <person name="Mitreva M."/>
            <person name="Hou S."/>
            <person name="Chen J."/>
            <person name="Wollam A."/>
            <person name="Pepin K.H."/>
            <person name="Johnson M."/>
            <person name="Bhonagiri V."/>
            <person name="Zhang X."/>
            <person name="Suruliraj S."/>
            <person name="Warren W."/>
            <person name="Chinwalla A."/>
            <person name="Mardis E.R."/>
            <person name="Wilson R.K."/>
        </authorList>
    </citation>
    <scope>NUCLEOTIDE SEQUENCE [LARGE SCALE GENOMIC DNA]</scope>
    <source>
        <strain evidence="8">DSM 22608 / JCM 16073 / KCTC 15190 / YIT 12066</strain>
    </source>
</reference>
<evidence type="ECO:0000256" key="5">
    <source>
        <dbReference type="ARBA" id="ARBA00023211"/>
    </source>
</evidence>
<dbReference type="InterPro" id="IPR000819">
    <property type="entry name" value="Peptidase_M17_C"/>
</dbReference>
<dbReference type="STRING" id="762983.HMPREF9444_01079"/>
<gene>
    <name evidence="7" type="ORF">HMPREF9444_01079</name>
</gene>
<comment type="caution">
    <text evidence="7">The sequence shown here is derived from an EMBL/GenBank/DDBJ whole genome shotgun (WGS) entry which is preliminary data.</text>
</comment>
<dbReference type="PANTHER" id="PTHR11963:SF20">
    <property type="entry name" value="PEPTIDASE B"/>
    <property type="match status" value="1"/>
</dbReference>
<dbReference type="EMBL" id="AEVO01000051">
    <property type="protein sequence ID" value="EFY07158.1"/>
    <property type="molecule type" value="Genomic_DNA"/>
</dbReference>
<dbReference type="GO" id="GO:0005737">
    <property type="term" value="C:cytoplasm"/>
    <property type="evidence" value="ECO:0007669"/>
    <property type="project" value="InterPro"/>
</dbReference>
<evidence type="ECO:0000256" key="2">
    <source>
        <dbReference type="ARBA" id="ARBA00022438"/>
    </source>
</evidence>
<evidence type="ECO:0000256" key="3">
    <source>
        <dbReference type="ARBA" id="ARBA00022670"/>
    </source>
</evidence>
<dbReference type="GO" id="GO:0006508">
    <property type="term" value="P:proteolysis"/>
    <property type="evidence" value="ECO:0007669"/>
    <property type="project" value="UniProtKB-KW"/>
</dbReference>
<keyword evidence="5" id="KW-0464">Manganese</keyword>
<keyword evidence="4" id="KW-0378">Hydrolase</keyword>
<evidence type="ECO:0000256" key="1">
    <source>
        <dbReference type="ARBA" id="ARBA00009528"/>
    </source>
</evidence>
<evidence type="ECO:0000313" key="7">
    <source>
        <dbReference type="EMBL" id="EFY07158.1"/>
    </source>
</evidence>
<dbReference type="PROSITE" id="PS00631">
    <property type="entry name" value="CYTOSOL_AP"/>
    <property type="match status" value="1"/>
</dbReference>
<dbReference type="eggNOG" id="COG0260">
    <property type="taxonomic scope" value="Bacteria"/>
</dbReference>
<accession>E8LK42</accession>
<dbReference type="RefSeq" id="WP_009143280.1">
    <property type="nucleotide sequence ID" value="NZ_GL830988.1"/>
</dbReference>
<dbReference type="GO" id="GO:0070006">
    <property type="term" value="F:metalloaminopeptidase activity"/>
    <property type="evidence" value="ECO:0007669"/>
    <property type="project" value="InterPro"/>
</dbReference>
<dbReference type="Pfam" id="PF00883">
    <property type="entry name" value="Peptidase_M17"/>
    <property type="match status" value="1"/>
</dbReference>